<organism evidence="1 2">
    <name type="scientific">Cudoniella acicularis</name>
    <dbReference type="NCBI Taxonomy" id="354080"/>
    <lineage>
        <taxon>Eukaryota</taxon>
        <taxon>Fungi</taxon>
        <taxon>Dikarya</taxon>
        <taxon>Ascomycota</taxon>
        <taxon>Pezizomycotina</taxon>
        <taxon>Leotiomycetes</taxon>
        <taxon>Helotiales</taxon>
        <taxon>Tricladiaceae</taxon>
        <taxon>Cudoniella</taxon>
    </lineage>
</organism>
<dbReference type="OrthoDB" id="3537171at2759"/>
<proteinExistence type="predicted"/>
<dbReference type="AlphaFoldDB" id="A0A8H4RTT3"/>
<evidence type="ECO:0000313" key="1">
    <source>
        <dbReference type="EMBL" id="KAF4635483.1"/>
    </source>
</evidence>
<protein>
    <submittedName>
        <fullName evidence="1">Uncharacterized protein</fullName>
    </submittedName>
</protein>
<keyword evidence="2" id="KW-1185">Reference proteome</keyword>
<sequence length="244" mass="27003">MPDPMFWDETLGLNTHRQKSVSGAGIDENGLGIGCIVWLSATNPLDEPVICIRPHHCNNSVLNAGGFNHPAVVLKQDLCFGGPPFYSIAMMTSKNSATGSRYPRLRIADTNAVPSEFNAPPELFLEHGTMGKSSFVVTNHVYQVRGLHLRDFRSGKPPSAFRISQQSYGILMDRLGLEPEPWVSTAVLDYSATSQHKTQPQINEKRPYLANRALTFPRWTLWIMLRIGMIGITKTGIGTLDVLV</sequence>
<reference evidence="1 2" key="1">
    <citation type="submission" date="2020-03" db="EMBL/GenBank/DDBJ databases">
        <title>Draft Genome Sequence of Cudoniella acicularis.</title>
        <authorList>
            <person name="Buettner E."/>
            <person name="Kellner H."/>
        </authorList>
    </citation>
    <scope>NUCLEOTIDE SEQUENCE [LARGE SCALE GENOMIC DNA]</scope>
    <source>
        <strain evidence="1 2">DSM 108380</strain>
    </source>
</reference>
<gene>
    <name evidence="1" type="ORF">G7Y89_g2628</name>
</gene>
<evidence type="ECO:0000313" key="2">
    <source>
        <dbReference type="Proteomes" id="UP000566819"/>
    </source>
</evidence>
<accession>A0A8H4RTT3</accession>
<comment type="caution">
    <text evidence="1">The sequence shown here is derived from an EMBL/GenBank/DDBJ whole genome shotgun (WGS) entry which is preliminary data.</text>
</comment>
<dbReference type="Proteomes" id="UP000566819">
    <property type="component" value="Unassembled WGS sequence"/>
</dbReference>
<dbReference type="EMBL" id="JAAMPI010000117">
    <property type="protein sequence ID" value="KAF4635483.1"/>
    <property type="molecule type" value="Genomic_DNA"/>
</dbReference>
<name>A0A8H4RTT3_9HELO</name>